<dbReference type="InterPro" id="IPR014988">
    <property type="entry name" value="Uncharacterised_YqcI/YcgG"/>
</dbReference>
<dbReference type="Proteomes" id="UP000233343">
    <property type="component" value="Unassembled WGS sequence"/>
</dbReference>
<proteinExistence type="predicted"/>
<reference evidence="1 2" key="1">
    <citation type="journal article" date="2010" name="Int. J. Syst. Evol. Microbiol.">
        <title>Bacillus horneckiae sp. nov., isolated from a spacecraft-assembly clean room.</title>
        <authorList>
            <person name="Vaishampayan P."/>
            <person name="Probst A."/>
            <person name="Krishnamurthi S."/>
            <person name="Ghosh S."/>
            <person name="Osman S."/>
            <person name="McDowall A."/>
            <person name="Ruckmani A."/>
            <person name="Mayilraj S."/>
            <person name="Venkateswaran K."/>
        </authorList>
    </citation>
    <scope>NUCLEOTIDE SEQUENCE [LARGE SCALE GENOMIC DNA]</scope>
    <source>
        <strain evidence="2">1PO1SC</strain>
    </source>
</reference>
<dbReference type="Pfam" id="PF08892">
    <property type="entry name" value="YqcI_YcgG"/>
    <property type="match status" value="1"/>
</dbReference>
<keyword evidence="2" id="KW-1185">Reference proteome</keyword>
<evidence type="ECO:0000313" key="1">
    <source>
        <dbReference type="EMBL" id="PKG26497.1"/>
    </source>
</evidence>
<sequence length="242" mass="28797">MNEQIFRGNEINHLEAWKREAYQLFQEKLKNTVDAFPCIPAVQGNYLGHLRFSFLDDVKSHSAGKDLAEILKEYNTISKETGQYASLIIFSNNSEKLSVQAYEDLFWSLLSNVSLYDEESWPANIPMEPENQIWEYCFQKEPYFVYCATPSHKKRKSRYFPFFMLALTPRWVLEQFEKNNKKAKNTKASIRNRLTRYDRISPHPDLKTYGEEGNLEWKQYFLRDDETSLPQCPFKRLLNFRK</sequence>
<evidence type="ECO:0000313" key="2">
    <source>
        <dbReference type="Proteomes" id="UP000233343"/>
    </source>
</evidence>
<dbReference type="AlphaFoldDB" id="A0A2N0ZAF8"/>
<dbReference type="PANTHER" id="PTHR40045:SF1">
    <property type="entry name" value="YQCI_YCGG FAMILY PROTEIN"/>
    <property type="match status" value="1"/>
</dbReference>
<organism evidence="1 2">
    <name type="scientific">Cytobacillus horneckiae</name>
    <dbReference type="NCBI Taxonomy" id="549687"/>
    <lineage>
        <taxon>Bacteria</taxon>
        <taxon>Bacillati</taxon>
        <taxon>Bacillota</taxon>
        <taxon>Bacilli</taxon>
        <taxon>Bacillales</taxon>
        <taxon>Bacillaceae</taxon>
        <taxon>Cytobacillus</taxon>
    </lineage>
</organism>
<dbReference type="EMBL" id="PISD01000066">
    <property type="protein sequence ID" value="PKG26497.1"/>
    <property type="molecule type" value="Genomic_DNA"/>
</dbReference>
<accession>A0A2N0ZAF8</accession>
<name>A0A2N0ZAF8_9BACI</name>
<dbReference type="PANTHER" id="PTHR40045">
    <property type="entry name" value="YCGG FAMILY PROTEIN"/>
    <property type="match status" value="1"/>
</dbReference>
<comment type="caution">
    <text evidence="1">The sequence shown here is derived from an EMBL/GenBank/DDBJ whole genome shotgun (WGS) entry which is preliminary data.</text>
</comment>
<protein>
    <submittedName>
        <fullName evidence="1">YqcI/YcgG family protein</fullName>
    </submittedName>
</protein>
<dbReference type="RefSeq" id="WP_066191215.1">
    <property type="nucleotide sequence ID" value="NZ_JAFDQP010000007.1"/>
</dbReference>
<gene>
    <name evidence="1" type="ORF">CWS20_23865</name>
</gene>